<comment type="caution">
    <text evidence="4">The sequence shown here is derived from an EMBL/GenBank/DDBJ whole genome shotgun (WGS) entry which is preliminary data.</text>
</comment>
<evidence type="ECO:0000313" key="5">
    <source>
        <dbReference type="Proteomes" id="UP000444721"/>
    </source>
</evidence>
<evidence type="ECO:0000259" key="3">
    <source>
        <dbReference type="Pfam" id="PF05368"/>
    </source>
</evidence>
<dbReference type="EMBL" id="VFQX01000015">
    <property type="protein sequence ID" value="KAF0981283.1"/>
    <property type="molecule type" value="Genomic_DNA"/>
</dbReference>
<evidence type="ECO:0000256" key="2">
    <source>
        <dbReference type="ARBA" id="ARBA00023002"/>
    </source>
</evidence>
<sequence length="406" mass="46561">MSSSKAIKSICVINGGGRLGRNILQSLVNIRENKTKFLQQGEDNSKTLYLSSTNSSFKIFTFVTPDRKDTFNSEKFVNQLDGVTVERTDQLGRKELKDRFAKYDVLINATDFERCYNEEEFESNVIEACLEGGNVKRYIPADFTVDFMNFQDGECEKMDVRKRIRSLLEKNQEKMSFTSILNGVFLERLFDPFYQWKILNLEEQLVEYYGKDNSEKPPVIDFSLYPEVGQICALTSTLLFEQTSNMIIPFVSNSYDMNELAEMLTNNLGHGKWKVKQIGTLKDLKLKIAERKSRRVQKEDQLVDEDFAWDYLYAIFSEKGRISKTSSNDKSIKDVVERFSSVMMPERAEESTTGMERRDLFHRLVGDQQMDKETLTKMCSSAGCGYVMGADASKIRPTGAPIKEGP</sequence>
<gene>
    <name evidence="4" type="ORF">FDP41_012543</name>
</gene>
<dbReference type="GeneID" id="68119758"/>
<dbReference type="PANTHER" id="PTHR47706:SF6">
    <property type="entry name" value="NMRA-LIKE FAMILY PROTEIN (AFU_ORTHOLOGUE AFUA_6G00280)"/>
    <property type="match status" value="1"/>
</dbReference>
<dbReference type="SUPFAM" id="SSF51735">
    <property type="entry name" value="NAD(P)-binding Rossmann-fold domains"/>
    <property type="match status" value="1"/>
</dbReference>
<dbReference type="OrthoDB" id="419598at2759"/>
<dbReference type="PANTHER" id="PTHR47706">
    <property type="entry name" value="NMRA-LIKE FAMILY PROTEIN"/>
    <property type="match status" value="1"/>
</dbReference>
<dbReference type="OMA" id="RIETYCK"/>
<feature type="domain" description="NmrA-like" evidence="3">
    <location>
        <begin position="8"/>
        <end position="270"/>
    </location>
</feature>
<keyword evidence="5" id="KW-1185">Reference proteome</keyword>
<proteinExistence type="predicted"/>
<dbReference type="Gene3D" id="3.90.25.10">
    <property type="entry name" value="UDP-galactose 4-epimerase, domain 1"/>
    <property type="match status" value="1"/>
</dbReference>
<keyword evidence="2" id="KW-0560">Oxidoreductase</keyword>
<dbReference type="AlphaFoldDB" id="A0A6A5BT71"/>
<evidence type="ECO:0000256" key="1">
    <source>
        <dbReference type="ARBA" id="ARBA00022857"/>
    </source>
</evidence>
<dbReference type="Pfam" id="PF05368">
    <property type="entry name" value="NmrA"/>
    <property type="match status" value="1"/>
</dbReference>
<protein>
    <recommendedName>
        <fullName evidence="3">NmrA-like domain-containing protein</fullName>
    </recommendedName>
</protein>
<dbReference type="InterPro" id="IPR051609">
    <property type="entry name" value="NmrA/Isoflavone_reductase-like"/>
</dbReference>
<dbReference type="Gene3D" id="3.40.50.720">
    <property type="entry name" value="NAD(P)-binding Rossmann-like Domain"/>
    <property type="match status" value="1"/>
</dbReference>
<keyword evidence="1" id="KW-0521">NADP</keyword>
<dbReference type="InterPro" id="IPR036291">
    <property type="entry name" value="NAD(P)-bd_dom_sf"/>
</dbReference>
<evidence type="ECO:0000313" key="4">
    <source>
        <dbReference type="EMBL" id="KAF0981283.1"/>
    </source>
</evidence>
<dbReference type="Proteomes" id="UP000444721">
    <property type="component" value="Unassembled WGS sequence"/>
</dbReference>
<organism evidence="4 5">
    <name type="scientific">Naegleria fowleri</name>
    <name type="common">Brain eating amoeba</name>
    <dbReference type="NCBI Taxonomy" id="5763"/>
    <lineage>
        <taxon>Eukaryota</taxon>
        <taxon>Discoba</taxon>
        <taxon>Heterolobosea</taxon>
        <taxon>Tetramitia</taxon>
        <taxon>Eutetramitia</taxon>
        <taxon>Vahlkampfiidae</taxon>
        <taxon>Naegleria</taxon>
    </lineage>
</organism>
<dbReference type="RefSeq" id="XP_044565996.1">
    <property type="nucleotide sequence ID" value="XM_044703074.1"/>
</dbReference>
<dbReference type="InterPro" id="IPR008030">
    <property type="entry name" value="NmrA-like"/>
</dbReference>
<name>A0A6A5BT71_NAEFO</name>
<dbReference type="VEuPathDB" id="AmoebaDB:NfTy_023850"/>
<dbReference type="VEuPathDB" id="AmoebaDB:FDP41_012543"/>
<dbReference type="GO" id="GO:0016491">
    <property type="term" value="F:oxidoreductase activity"/>
    <property type="evidence" value="ECO:0007669"/>
    <property type="project" value="UniProtKB-KW"/>
</dbReference>
<accession>A0A6A5BT71</accession>
<dbReference type="VEuPathDB" id="AmoebaDB:NF0069110"/>
<reference evidence="4 5" key="1">
    <citation type="journal article" date="2019" name="Sci. Rep.">
        <title>Nanopore sequencing improves the draft genome of the human pathogenic amoeba Naegleria fowleri.</title>
        <authorList>
            <person name="Liechti N."/>
            <person name="Schurch N."/>
            <person name="Bruggmann R."/>
            <person name="Wittwer M."/>
        </authorList>
    </citation>
    <scope>NUCLEOTIDE SEQUENCE [LARGE SCALE GENOMIC DNA]</scope>
    <source>
        <strain evidence="4 5">ATCC 30894</strain>
    </source>
</reference>